<dbReference type="Pfam" id="PF14015">
    <property type="entry name" value="DUF4231"/>
    <property type="match status" value="1"/>
</dbReference>
<evidence type="ECO:0000256" key="2">
    <source>
        <dbReference type="SAM" id="Phobius"/>
    </source>
</evidence>
<evidence type="ECO:0000256" key="1">
    <source>
        <dbReference type="SAM" id="MobiDB-lite"/>
    </source>
</evidence>
<evidence type="ECO:0000313" key="3">
    <source>
        <dbReference type="EMBL" id="QHU01268.1"/>
    </source>
</evidence>
<feature type="region of interest" description="Disordered" evidence="1">
    <location>
        <begin position="174"/>
        <end position="200"/>
    </location>
</feature>
<feature type="compositionally biased region" description="Low complexity" evidence="1">
    <location>
        <begin position="174"/>
        <end position="193"/>
    </location>
</feature>
<keyword evidence="2" id="KW-0812">Transmembrane</keyword>
<sequence length="200" mass="23669">MCFKSKYEDKFTPIIRNIDLEENKRKILLVRFLEEVIYYDKKAIYTEFFFYFFSLIITIGSIILPALLSIQNINFSEDEDTDARYKDRVYWFSWAISLIITICNGLIQLFSLNKQFISYIGVREKLVSEGWKYLELCEDYYGGNHKDNFIKFCEEIENIKKNQTDREVGFQKKNNNANNANANNANNANNVNNYSNEENV</sequence>
<dbReference type="EMBL" id="MN740336">
    <property type="protein sequence ID" value="QHU01268.1"/>
    <property type="molecule type" value="Genomic_DNA"/>
</dbReference>
<feature type="transmembrane region" description="Helical" evidence="2">
    <location>
        <begin position="90"/>
        <end position="110"/>
    </location>
</feature>
<dbReference type="InterPro" id="IPR025325">
    <property type="entry name" value="DUF4231"/>
</dbReference>
<organism evidence="3">
    <name type="scientific">viral metagenome</name>
    <dbReference type="NCBI Taxonomy" id="1070528"/>
    <lineage>
        <taxon>unclassified sequences</taxon>
        <taxon>metagenomes</taxon>
        <taxon>organismal metagenomes</taxon>
    </lineage>
</organism>
<dbReference type="AlphaFoldDB" id="A0A6C0JBE9"/>
<accession>A0A6C0JBE9</accession>
<proteinExistence type="predicted"/>
<dbReference type="NCBIfam" id="NF033634">
    <property type="entry name" value="SLATT_1"/>
    <property type="match status" value="1"/>
</dbReference>
<feature type="transmembrane region" description="Helical" evidence="2">
    <location>
        <begin position="48"/>
        <end position="70"/>
    </location>
</feature>
<keyword evidence="2" id="KW-0472">Membrane</keyword>
<name>A0A6C0JBE9_9ZZZZ</name>
<protein>
    <submittedName>
        <fullName evidence="3">Uncharacterized protein</fullName>
    </submittedName>
</protein>
<reference evidence="3" key="1">
    <citation type="journal article" date="2020" name="Nature">
        <title>Giant virus diversity and host interactions through global metagenomics.</title>
        <authorList>
            <person name="Schulz F."/>
            <person name="Roux S."/>
            <person name="Paez-Espino D."/>
            <person name="Jungbluth S."/>
            <person name="Walsh D.A."/>
            <person name="Denef V.J."/>
            <person name="McMahon K.D."/>
            <person name="Konstantinidis K.T."/>
            <person name="Eloe-Fadrosh E.A."/>
            <person name="Kyrpides N.C."/>
            <person name="Woyke T."/>
        </authorList>
    </citation>
    <scope>NUCLEOTIDE SEQUENCE</scope>
    <source>
        <strain evidence="3">GVMAG-M-3300025860-25</strain>
    </source>
</reference>
<keyword evidence="2" id="KW-1133">Transmembrane helix</keyword>